<keyword evidence="1" id="KW-0472">Membrane</keyword>
<feature type="transmembrane region" description="Helical" evidence="1">
    <location>
        <begin position="38"/>
        <end position="62"/>
    </location>
</feature>
<name>F4LR70_TEPAE</name>
<dbReference type="HOGENOM" id="CLU_110735_2_5_9"/>
<evidence type="ECO:0000313" key="4">
    <source>
        <dbReference type="Proteomes" id="UP000010802"/>
    </source>
</evidence>
<keyword evidence="1" id="KW-0812">Transmembrane</keyword>
<feature type="transmembrane region" description="Helical" evidence="1">
    <location>
        <begin position="82"/>
        <end position="115"/>
    </location>
</feature>
<dbReference type="KEGG" id="tae:TepiRe1_2260"/>
<gene>
    <name evidence="3" type="ordered locus">TEPIRE1_2260</name>
</gene>
<feature type="transmembrane region" description="Helical" evidence="1">
    <location>
        <begin position="6"/>
        <end position="26"/>
    </location>
</feature>
<organism evidence="3 4">
    <name type="scientific">Tepidanaerobacter acetatoxydans (strain DSM 21804 / JCM 16047 / Re1)</name>
    <dbReference type="NCBI Taxonomy" id="1209989"/>
    <lineage>
        <taxon>Bacteria</taxon>
        <taxon>Bacillati</taxon>
        <taxon>Bacillota</taxon>
        <taxon>Clostridia</taxon>
        <taxon>Thermosediminibacterales</taxon>
        <taxon>Tepidanaerobacteraceae</taxon>
        <taxon>Tepidanaerobacter</taxon>
    </lineage>
</organism>
<dbReference type="InterPro" id="IPR009936">
    <property type="entry name" value="DUF1468"/>
</dbReference>
<proteinExistence type="predicted"/>
<feature type="transmembrane region" description="Helical" evidence="1">
    <location>
        <begin position="122"/>
        <end position="143"/>
    </location>
</feature>
<evidence type="ECO:0000313" key="3">
    <source>
        <dbReference type="EMBL" id="CCP27093.1"/>
    </source>
</evidence>
<dbReference type="KEGG" id="tep:TepRe1_2100"/>
<evidence type="ECO:0000256" key="1">
    <source>
        <dbReference type="SAM" id="Phobius"/>
    </source>
</evidence>
<keyword evidence="4" id="KW-1185">Reference proteome</keyword>
<keyword evidence="1" id="KW-1133">Transmembrane helix</keyword>
<dbReference type="PATRIC" id="fig|1209989.3.peg.2599"/>
<dbReference type="Proteomes" id="UP000010802">
    <property type="component" value="Chromosome"/>
</dbReference>
<sequence length="154" mass="17502">MKRINIVTGIIFIALSIFIFVQSLSFQQTMITDNFIGAAFFPRMIAVIMLILSAILIVSSILEKDWHNDTSSIFKWETFKFPLIGVIVLLIYIMLLDKLGFIIDTIILNIVLLSIFRYNNKILTLLLSCAITLAIFQVFQRILMVPLPSGLLGF</sequence>
<dbReference type="RefSeq" id="WP_013779143.1">
    <property type="nucleotide sequence ID" value="NC_015519.1"/>
</dbReference>
<reference evidence="4" key="1">
    <citation type="journal article" date="2013" name="Genome Announc.">
        <title>First genome sequence of a syntrophic acetate-oxidizing bacterium, Tepidanaerobacter acetatoxydans strain Re1.</title>
        <authorList>
            <person name="Manzoor S."/>
            <person name="Bongcam-Rudloff E."/>
            <person name="Schnurer A."/>
            <person name="Muller B."/>
        </authorList>
    </citation>
    <scope>NUCLEOTIDE SEQUENCE [LARGE SCALE GENOMIC DNA]</scope>
    <source>
        <strain evidence="4">Re1</strain>
    </source>
</reference>
<accession>F4LR70</accession>
<dbReference type="AlphaFoldDB" id="F4LR70"/>
<protein>
    <recommendedName>
        <fullName evidence="2">DUF1468 domain-containing protein</fullName>
    </recommendedName>
</protein>
<feature type="domain" description="DUF1468" evidence="2">
    <location>
        <begin position="7"/>
        <end position="148"/>
    </location>
</feature>
<dbReference type="EMBL" id="HF563609">
    <property type="protein sequence ID" value="CCP27093.1"/>
    <property type="molecule type" value="Genomic_DNA"/>
</dbReference>
<dbReference type="STRING" id="1209989.TepRe1_2100"/>
<dbReference type="Pfam" id="PF07331">
    <property type="entry name" value="TctB"/>
    <property type="match status" value="1"/>
</dbReference>
<dbReference type="eggNOG" id="ENOG50339M2">
    <property type="taxonomic scope" value="Bacteria"/>
</dbReference>
<accession>L0S5G7</accession>
<evidence type="ECO:0000259" key="2">
    <source>
        <dbReference type="Pfam" id="PF07331"/>
    </source>
</evidence>